<protein>
    <submittedName>
        <fullName evidence="2">Homing endonuclease</fullName>
    </submittedName>
</protein>
<accession>A0ABZ0Z3J2</accession>
<keyword evidence="3" id="KW-1185">Reference proteome</keyword>
<evidence type="ECO:0000313" key="3">
    <source>
        <dbReference type="Proteomes" id="UP001348805"/>
    </source>
</evidence>
<feature type="domain" description="DUF7487" evidence="1">
    <location>
        <begin position="105"/>
        <end position="180"/>
    </location>
</feature>
<evidence type="ECO:0000259" key="1">
    <source>
        <dbReference type="Pfam" id="PF24308"/>
    </source>
</evidence>
<evidence type="ECO:0000313" key="2">
    <source>
        <dbReference type="EMBL" id="WQJ51596.1"/>
    </source>
</evidence>
<dbReference type="Gene3D" id="3.30.50.10">
    <property type="entry name" value="Erythroid Transcription Factor GATA-1, subunit A"/>
    <property type="match status" value="1"/>
</dbReference>
<feature type="domain" description="DUF7487" evidence="1">
    <location>
        <begin position="236"/>
        <end position="332"/>
    </location>
</feature>
<sequence length="473" mass="56586">MSNQELIEYLTDNSGEYNKRINRKYLETHDLNILHILYNVYDDLSEKTPVYEIYYRLKNNLKKRPVCIICGKPVKYTSGHYAKFCSKECQYSDLGKKITKEIKIKSNLEKYGVEHTSQLKEVTDKRTKSRADHVNEIQQHVRESLYKKYGAYDVMHIPHILQKIKNTNLKKFGVEFPLQQLKKENSEIYQKISQTCINKFGVDSPLKNKEIREKIKQTNIQKYGVDNLFKNDIIKEKIKQTNIQKYGVDYLFKSNIIKEKIKQTNIQKYGVDYLFKSNIIKEKIKQTNIQKYGVDNPLKNKEIREKIKQTNIQKYGVDNPLKNKEIWKKSQDNRQISSKSKLENNFLNYLKLKYEPDDIITQYKSKEYPYYCDFYIKSINLYIEIQGHWTHNDHPFDINNLNDQLIMDIWRTKSLSDKYYKNALNTWTIKDVEKRNTAIQNNLNYLEIFGKTDLNKYIDIFENYIKNMENNNT</sequence>
<proteinExistence type="predicted"/>
<keyword evidence="2" id="KW-0378">Hydrolase</keyword>
<dbReference type="EMBL" id="OR769219">
    <property type="protein sequence ID" value="WQJ51596.1"/>
    <property type="molecule type" value="Genomic_DNA"/>
</dbReference>
<organism evidence="2 3">
    <name type="scientific">phage Lak_Megaphage_RVC_AP3_GC26</name>
    <dbReference type="NCBI Taxonomy" id="3109225"/>
    <lineage>
        <taxon>Viruses</taxon>
        <taxon>Duplodnaviria</taxon>
        <taxon>Heunggongvirae</taxon>
        <taxon>Uroviricota</taxon>
        <taxon>Caudoviricetes</taxon>
        <taxon>Caudoviricetes code 15 clade</taxon>
    </lineage>
</organism>
<dbReference type="InterPro" id="IPR013088">
    <property type="entry name" value="Znf_NHR/GATA"/>
</dbReference>
<name>A0ABZ0Z3J2_9CAUD</name>
<reference evidence="2 3" key="1">
    <citation type="submission" date="2023-11" db="EMBL/GenBank/DDBJ databases">
        <authorList>
            <person name="Cook R."/>
            <person name="Crisci M."/>
            <person name="Pye H."/>
            <person name="Adriaenssens E."/>
            <person name="Santini J."/>
        </authorList>
    </citation>
    <scope>NUCLEOTIDE SEQUENCE [LARGE SCALE GENOMIC DNA]</scope>
    <source>
        <strain evidence="2">Lak_Megaphage_RVC_AP3_GC26</strain>
    </source>
</reference>
<keyword evidence="2" id="KW-0255">Endonuclease</keyword>
<dbReference type="InterPro" id="IPR055910">
    <property type="entry name" value="DUF7487"/>
</dbReference>
<keyword evidence="2" id="KW-0540">Nuclease</keyword>
<dbReference type="Proteomes" id="UP001348805">
    <property type="component" value="Segment"/>
</dbReference>
<dbReference type="GO" id="GO:0004519">
    <property type="term" value="F:endonuclease activity"/>
    <property type="evidence" value="ECO:0007669"/>
    <property type="project" value="UniProtKB-KW"/>
</dbReference>
<dbReference type="Pfam" id="PF24308">
    <property type="entry name" value="DUF7487"/>
    <property type="match status" value="2"/>
</dbReference>